<accession>A0A9P3Q046</accession>
<evidence type="ECO:0000256" key="1">
    <source>
        <dbReference type="SAM" id="MobiDB-lite"/>
    </source>
</evidence>
<dbReference type="EMBL" id="BRPK01000018">
    <property type="protein sequence ID" value="GLB44718.1"/>
    <property type="molecule type" value="Genomic_DNA"/>
</dbReference>
<sequence length="124" mass="14025">MRVDDYVSYPNSLAGLVRMPIYQYRSWAPSSHFSLSRLIGGRVHDLFVCRIFTHPQTLSFLLSHLPRLRNRDDDAVPNSTRGPEWYEGQGDTQAARQQVLPKPIWVVSNAVGETESHSTTAPDS</sequence>
<evidence type="ECO:0000313" key="2">
    <source>
        <dbReference type="EMBL" id="GLB44718.1"/>
    </source>
</evidence>
<feature type="region of interest" description="Disordered" evidence="1">
    <location>
        <begin position="71"/>
        <end position="95"/>
    </location>
</feature>
<organism evidence="2 3">
    <name type="scientific">Lyophyllum shimeji</name>
    <name type="common">Hon-shimeji</name>
    <name type="synonym">Tricholoma shimeji</name>
    <dbReference type="NCBI Taxonomy" id="47721"/>
    <lineage>
        <taxon>Eukaryota</taxon>
        <taxon>Fungi</taxon>
        <taxon>Dikarya</taxon>
        <taxon>Basidiomycota</taxon>
        <taxon>Agaricomycotina</taxon>
        <taxon>Agaricomycetes</taxon>
        <taxon>Agaricomycetidae</taxon>
        <taxon>Agaricales</taxon>
        <taxon>Tricholomatineae</taxon>
        <taxon>Lyophyllaceae</taxon>
        <taxon>Lyophyllum</taxon>
    </lineage>
</organism>
<proteinExistence type="predicted"/>
<comment type="caution">
    <text evidence="2">The sequence shown here is derived from an EMBL/GenBank/DDBJ whole genome shotgun (WGS) entry which is preliminary data.</text>
</comment>
<dbReference type="Proteomes" id="UP001063166">
    <property type="component" value="Unassembled WGS sequence"/>
</dbReference>
<keyword evidence="3" id="KW-1185">Reference proteome</keyword>
<name>A0A9P3Q046_LYOSH</name>
<protein>
    <submittedName>
        <fullName evidence="2">Uncharacterized protein</fullName>
    </submittedName>
</protein>
<dbReference type="AlphaFoldDB" id="A0A9P3Q046"/>
<evidence type="ECO:0000313" key="3">
    <source>
        <dbReference type="Proteomes" id="UP001063166"/>
    </source>
</evidence>
<reference evidence="2" key="1">
    <citation type="submission" date="2022-07" db="EMBL/GenBank/DDBJ databases">
        <title>The genome of Lyophyllum shimeji provides insight into the initial evolution of ectomycorrhizal fungal genome.</title>
        <authorList>
            <person name="Kobayashi Y."/>
            <person name="Shibata T."/>
            <person name="Hirakawa H."/>
            <person name="Shigenobu S."/>
            <person name="Nishiyama T."/>
            <person name="Yamada A."/>
            <person name="Hasebe M."/>
            <person name="Kawaguchi M."/>
        </authorList>
    </citation>
    <scope>NUCLEOTIDE SEQUENCE</scope>
    <source>
        <strain evidence="2">AT787</strain>
    </source>
</reference>
<gene>
    <name evidence="2" type="ORF">LshimejAT787_1800550</name>
</gene>